<reference evidence="11 12" key="1">
    <citation type="submission" date="2018-07" db="EMBL/GenBank/DDBJ databases">
        <title>Anaerosacharophilus polymeroproducens gen. nov. sp. nov., an anaerobic bacterium isolated from salt field.</title>
        <authorList>
            <person name="Kim W."/>
            <person name="Yang S.-H."/>
            <person name="Oh J."/>
            <person name="Lee J.-H."/>
            <person name="Kwon K.K."/>
        </authorList>
    </citation>
    <scope>NUCLEOTIDE SEQUENCE [LARGE SCALE GENOMIC DNA]</scope>
    <source>
        <strain evidence="11 12">MCWD5</strain>
    </source>
</reference>
<dbReference type="Proteomes" id="UP000255036">
    <property type="component" value="Unassembled WGS sequence"/>
</dbReference>
<keyword evidence="12" id="KW-1185">Reference proteome</keyword>
<dbReference type="InterPro" id="IPR000412">
    <property type="entry name" value="ABC_2_transport"/>
</dbReference>
<protein>
    <recommendedName>
        <fullName evidence="9">Transport permease protein</fullName>
    </recommendedName>
</protein>
<evidence type="ECO:0000256" key="8">
    <source>
        <dbReference type="ARBA" id="ARBA00023136"/>
    </source>
</evidence>
<dbReference type="GO" id="GO:0140359">
    <property type="term" value="F:ABC-type transporter activity"/>
    <property type="evidence" value="ECO:0007669"/>
    <property type="project" value="InterPro"/>
</dbReference>
<dbReference type="RefSeq" id="WP_115483264.1">
    <property type="nucleotide sequence ID" value="NZ_QRCT01000050.1"/>
</dbReference>
<gene>
    <name evidence="11" type="ORF">DWV06_16335</name>
</gene>
<comment type="similarity">
    <text evidence="2 9">Belongs to the ABC-2 integral membrane protein family.</text>
</comment>
<keyword evidence="5" id="KW-0997">Cell inner membrane</keyword>
<proteinExistence type="inferred from homology"/>
<dbReference type="PANTHER" id="PTHR30413:SF8">
    <property type="entry name" value="TRANSPORT PERMEASE PROTEIN"/>
    <property type="match status" value="1"/>
</dbReference>
<feature type="transmembrane region" description="Helical" evidence="9">
    <location>
        <begin position="34"/>
        <end position="54"/>
    </location>
</feature>
<accession>A0A371AR90</accession>
<dbReference type="InterPro" id="IPR047817">
    <property type="entry name" value="ABC2_TM_bact-type"/>
</dbReference>
<keyword evidence="3 9" id="KW-0813">Transport</keyword>
<evidence type="ECO:0000256" key="3">
    <source>
        <dbReference type="ARBA" id="ARBA00022448"/>
    </source>
</evidence>
<feature type="transmembrane region" description="Helical" evidence="9">
    <location>
        <begin position="173"/>
        <end position="191"/>
    </location>
</feature>
<feature type="domain" description="ABC transmembrane type-2" evidence="10">
    <location>
        <begin position="32"/>
        <end position="254"/>
    </location>
</feature>
<evidence type="ECO:0000256" key="9">
    <source>
        <dbReference type="RuleBase" id="RU361157"/>
    </source>
</evidence>
<organism evidence="11 12">
    <name type="scientific">Anaerosacchariphilus polymeriproducens</name>
    <dbReference type="NCBI Taxonomy" id="1812858"/>
    <lineage>
        <taxon>Bacteria</taxon>
        <taxon>Bacillati</taxon>
        <taxon>Bacillota</taxon>
        <taxon>Clostridia</taxon>
        <taxon>Lachnospirales</taxon>
        <taxon>Lachnospiraceae</taxon>
        <taxon>Anaerosacchariphilus</taxon>
    </lineage>
</organism>
<dbReference type="InterPro" id="IPR013525">
    <property type="entry name" value="ABC2_TM"/>
</dbReference>
<feature type="transmembrane region" description="Helical" evidence="9">
    <location>
        <begin position="113"/>
        <end position="133"/>
    </location>
</feature>
<dbReference type="GO" id="GO:0043190">
    <property type="term" value="C:ATP-binding cassette (ABC) transporter complex"/>
    <property type="evidence" value="ECO:0007669"/>
    <property type="project" value="InterPro"/>
</dbReference>
<evidence type="ECO:0000313" key="12">
    <source>
        <dbReference type="Proteomes" id="UP000255036"/>
    </source>
</evidence>
<feature type="transmembrane region" description="Helical" evidence="9">
    <location>
        <begin position="232"/>
        <end position="252"/>
    </location>
</feature>
<comment type="subcellular location">
    <subcellularLocation>
        <location evidence="1">Cell inner membrane</location>
        <topology evidence="1">Multi-pass membrane protein</topology>
    </subcellularLocation>
    <subcellularLocation>
        <location evidence="9">Cell membrane</location>
        <topology evidence="9">Multi-pass membrane protein</topology>
    </subcellularLocation>
</comment>
<dbReference type="EMBL" id="QRCT01000050">
    <property type="protein sequence ID" value="RDU22096.1"/>
    <property type="molecule type" value="Genomic_DNA"/>
</dbReference>
<keyword evidence="7 9" id="KW-1133">Transmembrane helix</keyword>
<sequence length="262" mass="30495">MKRFLNDVKKYWAYTKYSAKSGLKSEVASSRLSWLWWILDPLMFMMIYVFIAKVIGSSKLNYFEVFVFIGLSIWNFFNKTITDSVKIVSANSAIVSKVYIPKYMLILSTLMQYAFKMFISFSLVVIMMIVYRVPVTWNYLYFIPILLTLFLITFAISTIVAHLGVFIEDLKNVIQILLRLVFYLSGIFYSLESKLKLEPLLSYLLLKLNPSACLIQECRNVLLYNKGMDIKIVLAWFIVGLAFSALGIRTIYKYENSYVKVI</sequence>
<dbReference type="AlphaFoldDB" id="A0A371AR90"/>
<feature type="transmembrane region" description="Helical" evidence="9">
    <location>
        <begin position="139"/>
        <end position="161"/>
    </location>
</feature>
<evidence type="ECO:0000256" key="1">
    <source>
        <dbReference type="ARBA" id="ARBA00004429"/>
    </source>
</evidence>
<evidence type="ECO:0000256" key="2">
    <source>
        <dbReference type="ARBA" id="ARBA00007783"/>
    </source>
</evidence>
<dbReference type="GO" id="GO:0015920">
    <property type="term" value="P:lipopolysaccharide transport"/>
    <property type="evidence" value="ECO:0007669"/>
    <property type="project" value="TreeGrafter"/>
</dbReference>
<dbReference type="Pfam" id="PF01061">
    <property type="entry name" value="ABC2_membrane"/>
    <property type="match status" value="1"/>
</dbReference>
<feature type="transmembrane region" description="Helical" evidence="9">
    <location>
        <begin position="60"/>
        <end position="77"/>
    </location>
</feature>
<keyword evidence="6 9" id="KW-0812">Transmembrane</keyword>
<keyword evidence="4 9" id="KW-1003">Cell membrane</keyword>
<comment type="caution">
    <text evidence="11">The sequence shown here is derived from an EMBL/GenBank/DDBJ whole genome shotgun (WGS) entry which is preliminary data.</text>
</comment>
<evidence type="ECO:0000313" key="11">
    <source>
        <dbReference type="EMBL" id="RDU22096.1"/>
    </source>
</evidence>
<evidence type="ECO:0000256" key="7">
    <source>
        <dbReference type="ARBA" id="ARBA00022989"/>
    </source>
</evidence>
<evidence type="ECO:0000256" key="6">
    <source>
        <dbReference type="ARBA" id="ARBA00022692"/>
    </source>
</evidence>
<evidence type="ECO:0000256" key="4">
    <source>
        <dbReference type="ARBA" id="ARBA00022475"/>
    </source>
</evidence>
<keyword evidence="8 9" id="KW-0472">Membrane</keyword>
<evidence type="ECO:0000256" key="5">
    <source>
        <dbReference type="ARBA" id="ARBA00022519"/>
    </source>
</evidence>
<dbReference type="PANTHER" id="PTHR30413">
    <property type="entry name" value="INNER MEMBRANE TRANSPORT PERMEASE"/>
    <property type="match status" value="1"/>
</dbReference>
<dbReference type="PROSITE" id="PS51012">
    <property type="entry name" value="ABC_TM2"/>
    <property type="match status" value="1"/>
</dbReference>
<name>A0A371AR90_9FIRM</name>
<dbReference type="OrthoDB" id="9794365at2"/>
<dbReference type="PRINTS" id="PR00164">
    <property type="entry name" value="ABC2TRNSPORT"/>
</dbReference>
<evidence type="ECO:0000259" key="10">
    <source>
        <dbReference type="PROSITE" id="PS51012"/>
    </source>
</evidence>